<reference evidence="9" key="1">
    <citation type="submission" date="2025-08" db="UniProtKB">
        <authorList>
            <consortium name="RefSeq"/>
        </authorList>
    </citation>
    <scope>IDENTIFICATION</scope>
</reference>
<dbReference type="PROSITE" id="PS50203">
    <property type="entry name" value="CALPAIN_CAT"/>
    <property type="match status" value="1"/>
</dbReference>
<dbReference type="PRINTS" id="PR00704">
    <property type="entry name" value="CALPAIN"/>
</dbReference>
<feature type="active site" evidence="5">
    <location>
        <position position="82"/>
    </location>
</feature>
<evidence type="ECO:0000259" key="7">
    <source>
        <dbReference type="PROSITE" id="PS50203"/>
    </source>
</evidence>
<dbReference type="InterPro" id="IPR022684">
    <property type="entry name" value="Calpain_cysteine_protease"/>
</dbReference>
<feature type="domain" description="Calpain catalytic" evidence="7">
    <location>
        <begin position="29"/>
        <end position="168"/>
    </location>
</feature>
<dbReference type="PROSITE" id="PS00139">
    <property type="entry name" value="THIOL_PROTEASE_CYS"/>
    <property type="match status" value="1"/>
</dbReference>
<dbReference type="SMART" id="SM00230">
    <property type="entry name" value="CysPc"/>
    <property type="match status" value="1"/>
</dbReference>
<dbReference type="GO" id="GO:0006508">
    <property type="term" value="P:proteolysis"/>
    <property type="evidence" value="ECO:0007669"/>
    <property type="project" value="UniProtKB-KW"/>
</dbReference>
<dbReference type="Pfam" id="PF00648">
    <property type="entry name" value="Peptidase_C2"/>
    <property type="match status" value="1"/>
</dbReference>
<evidence type="ECO:0000256" key="1">
    <source>
        <dbReference type="ARBA" id="ARBA00007623"/>
    </source>
</evidence>
<dbReference type="InterPro" id="IPR038765">
    <property type="entry name" value="Papain-like_cys_pep_sf"/>
</dbReference>
<dbReference type="GO" id="GO:0004198">
    <property type="term" value="F:calcium-dependent cysteine-type endopeptidase activity"/>
    <property type="evidence" value="ECO:0007669"/>
    <property type="project" value="InterPro"/>
</dbReference>
<comment type="caution">
    <text evidence="6">Lacks conserved residue(s) required for the propagation of feature annotation.</text>
</comment>
<keyword evidence="4" id="KW-0788">Thiol protease</keyword>
<evidence type="ECO:0000256" key="6">
    <source>
        <dbReference type="PROSITE-ProRule" id="PRU00239"/>
    </source>
</evidence>
<dbReference type="PANTHER" id="PTHR10183">
    <property type="entry name" value="CALPAIN"/>
    <property type="match status" value="1"/>
</dbReference>
<accession>A0A6P7TTZ9</accession>
<dbReference type="AlphaFoldDB" id="A0A6P7TTZ9"/>
<dbReference type="InterPro" id="IPR000169">
    <property type="entry name" value="Pept_cys_AS"/>
</dbReference>
<keyword evidence="8" id="KW-1185">Reference proteome</keyword>
<comment type="similarity">
    <text evidence="1">Belongs to the peptidase C2 family.</text>
</comment>
<evidence type="ECO:0000313" key="9">
    <source>
        <dbReference type="RefSeq" id="XP_029655228.1"/>
    </source>
</evidence>
<dbReference type="RefSeq" id="XP_029655228.1">
    <property type="nucleotide sequence ID" value="XM_029799368.1"/>
</dbReference>
<proteinExistence type="inferred from homology"/>
<dbReference type="KEGG" id="osn:115228910"/>
<evidence type="ECO:0000256" key="2">
    <source>
        <dbReference type="ARBA" id="ARBA00022670"/>
    </source>
</evidence>
<keyword evidence="2" id="KW-0645">Protease</keyword>
<evidence type="ECO:0000313" key="8">
    <source>
        <dbReference type="Proteomes" id="UP000515154"/>
    </source>
</evidence>
<dbReference type="InterPro" id="IPR001300">
    <property type="entry name" value="Peptidase_C2_calpain_cat"/>
</dbReference>
<name>A0A6P7TTZ9_9MOLL</name>
<dbReference type="SUPFAM" id="SSF54001">
    <property type="entry name" value="Cysteine proteinases"/>
    <property type="match status" value="1"/>
</dbReference>
<dbReference type="Proteomes" id="UP000515154">
    <property type="component" value="Unplaced"/>
</dbReference>
<organism evidence="8 9">
    <name type="scientific">Octopus sinensis</name>
    <name type="common">East Asian common octopus</name>
    <dbReference type="NCBI Taxonomy" id="2607531"/>
    <lineage>
        <taxon>Eukaryota</taxon>
        <taxon>Metazoa</taxon>
        <taxon>Spiralia</taxon>
        <taxon>Lophotrochozoa</taxon>
        <taxon>Mollusca</taxon>
        <taxon>Cephalopoda</taxon>
        <taxon>Coleoidea</taxon>
        <taxon>Octopodiformes</taxon>
        <taxon>Octopoda</taxon>
        <taxon>Incirrata</taxon>
        <taxon>Octopodidae</taxon>
        <taxon>Octopus</taxon>
    </lineage>
</organism>
<dbReference type="GO" id="GO:0005737">
    <property type="term" value="C:cytoplasm"/>
    <property type="evidence" value="ECO:0007669"/>
    <property type="project" value="TreeGrafter"/>
</dbReference>
<protein>
    <submittedName>
        <fullName evidence="9">Calpain-2 catalytic subunit-like</fullName>
    </submittedName>
</protein>
<feature type="non-terminal residue" evidence="9">
    <location>
        <position position="1"/>
    </location>
</feature>
<evidence type="ECO:0000256" key="3">
    <source>
        <dbReference type="ARBA" id="ARBA00022801"/>
    </source>
</evidence>
<dbReference type="PANTHER" id="PTHR10183:SF433">
    <property type="entry name" value="CALPAIN-A-RELATED"/>
    <property type="match status" value="1"/>
</dbReference>
<keyword evidence="3" id="KW-0378">Hydrolase</keyword>
<evidence type="ECO:0000256" key="5">
    <source>
        <dbReference type="PIRSR" id="PIRSR622684-1"/>
    </source>
</evidence>
<sequence>PTQMAPTPHKDKPTTYEGIKKKCLAEGSLFEDLDFPATFRSLFLKTVQKDLVWKRPKELKKTAVFMREATYRDFNQGALGDCWFISAVNVLVANNRKVFEKIVPSNQSFTEDYAGIFRFNFWWYGEWKEVVVDDRLPVDKITHKILYAHNNSEPDEFWVCLLEKAYAK</sequence>
<gene>
    <name evidence="9" type="primary">LOC115228910</name>
</gene>
<evidence type="ECO:0000256" key="4">
    <source>
        <dbReference type="ARBA" id="ARBA00022807"/>
    </source>
</evidence>